<dbReference type="eggNOG" id="ENOG502SV6E">
    <property type="taxonomic scope" value="Eukaryota"/>
</dbReference>
<feature type="compositionally biased region" description="Acidic residues" evidence="1">
    <location>
        <begin position="100"/>
        <end position="127"/>
    </location>
</feature>
<dbReference type="Proteomes" id="UP000008141">
    <property type="component" value="Unassembled WGS sequence"/>
</dbReference>
<proteinExistence type="predicted"/>
<dbReference type="EMBL" id="GL433842">
    <property type="protein sequence ID" value="EFN56235.1"/>
    <property type="molecule type" value="Genomic_DNA"/>
</dbReference>
<feature type="compositionally biased region" description="Low complexity" evidence="1">
    <location>
        <begin position="26"/>
        <end position="82"/>
    </location>
</feature>
<feature type="region of interest" description="Disordered" evidence="1">
    <location>
        <begin position="1"/>
        <end position="82"/>
    </location>
</feature>
<sequence length="327" mass="33389">MSSFEQVDLAAAAETPESPGDKPSTPSEQPAEPTAQPAAAQRPPAVAETSTAAAAAAPAAAAPAAAKAAAAAPAGATPTAQAAAALQSVLGFLGAATDQQDSEAEEEEEQEEEGEGEKVDDEPEPPLEDPVAKFEKEAIDAALQAEAAVKEVGLQLLHGAAEAKESLSSLAHGLTSWWSTLDPGADQAAAAAPAPGGQRGQDVQQAAEALGLDGGETVLESFACQLLQTYTCSSNFFTPIAFPGSLHVTSQRLLFAFEEKGVAPIKLPGKAIKSVAKHAADAQKGLHERLELQLEQAGQSLVLAHFTLEGLELDSALALVEHLADDD</sequence>
<reference evidence="2 3" key="1">
    <citation type="journal article" date="2010" name="Plant Cell">
        <title>The Chlorella variabilis NC64A genome reveals adaptation to photosymbiosis, coevolution with viruses, and cryptic sex.</title>
        <authorList>
            <person name="Blanc G."/>
            <person name="Duncan G."/>
            <person name="Agarkova I."/>
            <person name="Borodovsky M."/>
            <person name="Gurnon J."/>
            <person name="Kuo A."/>
            <person name="Lindquist E."/>
            <person name="Lucas S."/>
            <person name="Pangilinan J."/>
            <person name="Polle J."/>
            <person name="Salamov A."/>
            <person name="Terry A."/>
            <person name="Yamada T."/>
            <person name="Dunigan D.D."/>
            <person name="Grigoriev I.V."/>
            <person name="Claverie J.M."/>
            <person name="Van Etten J.L."/>
        </authorList>
    </citation>
    <scope>NUCLEOTIDE SEQUENCE [LARGE SCALE GENOMIC DNA]</scope>
    <source>
        <strain evidence="2 3">NC64A</strain>
    </source>
</reference>
<gene>
    <name evidence="2" type="ORF">CHLNCDRAFT_145034</name>
</gene>
<accession>E1ZDJ5</accession>
<name>E1ZDJ5_CHLVA</name>
<evidence type="ECO:0000313" key="3">
    <source>
        <dbReference type="Proteomes" id="UP000008141"/>
    </source>
</evidence>
<keyword evidence="3" id="KW-1185">Reference proteome</keyword>
<dbReference type="InParanoid" id="E1ZDJ5"/>
<dbReference type="KEGG" id="cvr:CHLNCDRAFT_145034"/>
<evidence type="ECO:0000313" key="2">
    <source>
        <dbReference type="EMBL" id="EFN56235.1"/>
    </source>
</evidence>
<evidence type="ECO:0000256" key="1">
    <source>
        <dbReference type="SAM" id="MobiDB-lite"/>
    </source>
</evidence>
<organism evidence="3">
    <name type="scientific">Chlorella variabilis</name>
    <name type="common">Green alga</name>
    <dbReference type="NCBI Taxonomy" id="554065"/>
    <lineage>
        <taxon>Eukaryota</taxon>
        <taxon>Viridiplantae</taxon>
        <taxon>Chlorophyta</taxon>
        <taxon>core chlorophytes</taxon>
        <taxon>Trebouxiophyceae</taxon>
        <taxon>Chlorellales</taxon>
        <taxon>Chlorellaceae</taxon>
        <taxon>Chlorella clade</taxon>
        <taxon>Chlorella</taxon>
    </lineage>
</organism>
<dbReference type="RefSeq" id="XP_005848337.1">
    <property type="nucleotide sequence ID" value="XM_005848275.1"/>
</dbReference>
<feature type="region of interest" description="Disordered" evidence="1">
    <location>
        <begin position="94"/>
        <end position="129"/>
    </location>
</feature>
<dbReference type="GeneID" id="17355802"/>
<dbReference type="OMA" id="VEHFKCK"/>
<dbReference type="OrthoDB" id="514578at2759"/>
<protein>
    <submittedName>
        <fullName evidence="2">Expressed protein</fullName>
    </submittedName>
</protein>
<dbReference type="AlphaFoldDB" id="E1ZDJ5"/>